<dbReference type="EMBL" id="JAPDFL010000001">
    <property type="protein sequence ID" value="MCW1934763.1"/>
    <property type="molecule type" value="Genomic_DNA"/>
</dbReference>
<name>A0ABT3H4N2_9RHOB</name>
<protein>
    <submittedName>
        <fullName evidence="1">Uncharacterized protein</fullName>
    </submittedName>
</protein>
<comment type="caution">
    <text evidence="1">The sequence shown here is derived from an EMBL/GenBank/DDBJ whole genome shotgun (WGS) entry which is preliminary data.</text>
</comment>
<keyword evidence="2" id="KW-1185">Reference proteome</keyword>
<sequence length="82" mass="8973">MNTDFFILTSSCFRRLIGRSGTAVSGEFLCPSKGELVPGRTRTFIAKAILRTVSVLHEQICAEKPWPSSQSFPTVMPKQAAA</sequence>
<dbReference type="Proteomes" id="UP001208938">
    <property type="component" value="Unassembled WGS sequence"/>
</dbReference>
<dbReference type="RefSeq" id="WP_264507534.1">
    <property type="nucleotide sequence ID" value="NZ_JAPDFL010000001.1"/>
</dbReference>
<gene>
    <name evidence="1" type="ORF">OKW52_21560</name>
</gene>
<evidence type="ECO:0000313" key="2">
    <source>
        <dbReference type="Proteomes" id="UP001208938"/>
    </source>
</evidence>
<organism evidence="1 2">
    <name type="scientific">Pararhodobacter zhoushanensis</name>
    <dbReference type="NCBI Taxonomy" id="2479545"/>
    <lineage>
        <taxon>Bacteria</taxon>
        <taxon>Pseudomonadati</taxon>
        <taxon>Pseudomonadota</taxon>
        <taxon>Alphaproteobacteria</taxon>
        <taxon>Rhodobacterales</taxon>
        <taxon>Paracoccaceae</taxon>
        <taxon>Pararhodobacter</taxon>
    </lineage>
</organism>
<reference evidence="1 2" key="1">
    <citation type="submission" date="2022-10" db="EMBL/GenBank/DDBJ databases">
        <title>Pararhodobacter sp. nov., isolated from marine algae.</title>
        <authorList>
            <person name="Choi B.J."/>
            <person name="Kim J.M."/>
            <person name="Lee J.K."/>
            <person name="Choi D.G."/>
            <person name="Jeon C.O."/>
        </authorList>
    </citation>
    <scope>NUCLEOTIDE SEQUENCE [LARGE SCALE GENOMIC DNA]</scope>
    <source>
        <strain evidence="1 2">ZQ420</strain>
    </source>
</reference>
<accession>A0ABT3H4N2</accession>
<proteinExistence type="predicted"/>
<evidence type="ECO:0000313" key="1">
    <source>
        <dbReference type="EMBL" id="MCW1934763.1"/>
    </source>
</evidence>